<sequence length="471" mass="52844">MTLNTIATDARSELVERPTALSRLIELGIEKELDIPDAAVVERPDGRYVSLREIVGMMLSAEGGRHKDVVRSAKETLRMTHGLSETAARGTVNLSLAILVDLDLLGECQPIGLDQARMKRKEMILEDIELLQKLDEIAGSDSFEAVRPVLSSINVSISRGDTSANHLGLLEFISLAYGWRTPKFSSQKLGEMINRDPRRVAALAKASLWLMDDILGTDLISNENRSGEAGRFHPALSSEFDRTSQAYFYLIDHEYELLEVEKKVLGMAIFGLREDEIHKELEQMQRDAPPGLLVATPGSARRFLSMVYGKNIPTNPFMRVRAAKIADDLLEKTSDLTAIEREILQYVRAGASLKEIARKLSPPGTTYTVAQIQEVTKKLGIDYLPVNYNDREQVARERRELFDEMRGLQVVYPQREQDIQILSQLASNPHITYEMVADLMGLSYAQVKYAVSRSKAIVLSQKYRGRSRHVG</sequence>
<dbReference type="GO" id="GO:0003677">
    <property type="term" value="F:DNA binding"/>
    <property type="evidence" value="ECO:0007669"/>
    <property type="project" value="InterPro"/>
</dbReference>
<evidence type="ECO:0000313" key="1">
    <source>
        <dbReference type="EMBL" id="MCA9376525.1"/>
    </source>
</evidence>
<accession>A0A955I009</accession>
<gene>
    <name evidence="1" type="ORF">KC685_01225</name>
</gene>
<dbReference type="Proteomes" id="UP000741282">
    <property type="component" value="Unassembled WGS sequence"/>
</dbReference>
<proteinExistence type="predicted"/>
<dbReference type="EMBL" id="JAGQLN010000003">
    <property type="protein sequence ID" value="MCA9376525.1"/>
    <property type="molecule type" value="Genomic_DNA"/>
</dbReference>
<reference evidence="1" key="2">
    <citation type="journal article" date="2021" name="Microbiome">
        <title>Successional dynamics and alternative stable states in a saline activated sludge microbial community over 9 years.</title>
        <authorList>
            <person name="Wang Y."/>
            <person name="Ye J."/>
            <person name="Ju F."/>
            <person name="Liu L."/>
            <person name="Boyd J.A."/>
            <person name="Deng Y."/>
            <person name="Parks D.H."/>
            <person name="Jiang X."/>
            <person name="Yin X."/>
            <person name="Woodcroft B.J."/>
            <person name="Tyson G.W."/>
            <person name="Hugenholtz P."/>
            <person name="Polz M.F."/>
            <person name="Zhang T."/>
        </authorList>
    </citation>
    <scope>NUCLEOTIDE SEQUENCE</scope>
    <source>
        <strain evidence="1">HKST-UBA17</strain>
    </source>
</reference>
<dbReference type="InterPro" id="IPR016032">
    <property type="entry name" value="Sig_transdc_resp-reg_C-effctor"/>
</dbReference>
<evidence type="ECO:0000313" key="2">
    <source>
        <dbReference type="Proteomes" id="UP000741282"/>
    </source>
</evidence>
<name>A0A955I009_9BACT</name>
<comment type="caution">
    <text evidence="1">The sequence shown here is derived from an EMBL/GenBank/DDBJ whole genome shotgun (WGS) entry which is preliminary data.</text>
</comment>
<protein>
    <submittedName>
        <fullName evidence="1">Uncharacterized protein</fullName>
    </submittedName>
</protein>
<dbReference type="SUPFAM" id="SSF46894">
    <property type="entry name" value="C-terminal effector domain of the bipartite response regulators"/>
    <property type="match status" value="1"/>
</dbReference>
<dbReference type="AlphaFoldDB" id="A0A955I009"/>
<dbReference type="GO" id="GO:0006355">
    <property type="term" value="P:regulation of DNA-templated transcription"/>
    <property type="evidence" value="ECO:0007669"/>
    <property type="project" value="InterPro"/>
</dbReference>
<organism evidence="1 2">
    <name type="scientific">Candidatus Dojkabacteria bacterium</name>
    <dbReference type="NCBI Taxonomy" id="2099670"/>
    <lineage>
        <taxon>Bacteria</taxon>
        <taxon>Candidatus Dojkabacteria</taxon>
    </lineage>
</organism>
<reference evidence="1" key="1">
    <citation type="submission" date="2020-04" db="EMBL/GenBank/DDBJ databases">
        <authorList>
            <person name="Zhang T."/>
        </authorList>
    </citation>
    <scope>NUCLEOTIDE SEQUENCE</scope>
    <source>
        <strain evidence="1">HKST-UBA17</strain>
    </source>
</reference>